<dbReference type="EnsemblPlants" id="TuG1812G0100001245.01.T01">
    <property type="protein sequence ID" value="TuG1812G0100001245.01.T01.cds283305"/>
    <property type="gene ID" value="TuG1812G0100001245.01"/>
</dbReference>
<protein>
    <submittedName>
        <fullName evidence="1">Uncharacterized protein</fullName>
    </submittedName>
</protein>
<organism evidence="1 2">
    <name type="scientific">Triticum urartu</name>
    <name type="common">Red wild einkorn</name>
    <name type="synonym">Crithodium urartu</name>
    <dbReference type="NCBI Taxonomy" id="4572"/>
    <lineage>
        <taxon>Eukaryota</taxon>
        <taxon>Viridiplantae</taxon>
        <taxon>Streptophyta</taxon>
        <taxon>Embryophyta</taxon>
        <taxon>Tracheophyta</taxon>
        <taxon>Spermatophyta</taxon>
        <taxon>Magnoliopsida</taxon>
        <taxon>Liliopsida</taxon>
        <taxon>Poales</taxon>
        <taxon>Poaceae</taxon>
        <taxon>BOP clade</taxon>
        <taxon>Pooideae</taxon>
        <taxon>Triticodae</taxon>
        <taxon>Triticeae</taxon>
        <taxon>Triticinae</taxon>
        <taxon>Triticum</taxon>
    </lineage>
</organism>
<evidence type="ECO:0000313" key="1">
    <source>
        <dbReference type="EnsemblPlants" id="TuG1812G0100001245.01.T01.cds283305"/>
    </source>
</evidence>
<name>A0A8R7JZW4_TRIUA</name>
<reference evidence="2" key="1">
    <citation type="journal article" date="2013" name="Nature">
        <title>Draft genome of the wheat A-genome progenitor Triticum urartu.</title>
        <authorList>
            <person name="Ling H.Q."/>
            <person name="Zhao S."/>
            <person name="Liu D."/>
            <person name="Wang J."/>
            <person name="Sun H."/>
            <person name="Zhang C."/>
            <person name="Fan H."/>
            <person name="Li D."/>
            <person name="Dong L."/>
            <person name="Tao Y."/>
            <person name="Gao C."/>
            <person name="Wu H."/>
            <person name="Li Y."/>
            <person name="Cui Y."/>
            <person name="Guo X."/>
            <person name="Zheng S."/>
            <person name="Wang B."/>
            <person name="Yu K."/>
            <person name="Liang Q."/>
            <person name="Yang W."/>
            <person name="Lou X."/>
            <person name="Chen J."/>
            <person name="Feng M."/>
            <person name="Jian J."/>
            <person name="Zhang X."/>
            <person name="Luo G."/>
            <person name="Jiang Y."/>
            <person name="Liu J."/>
            <person name="Wang Z."/>
            <person name="Sha Y."/>
            <person name="Zhang B."/>
            <person name="Wu H."/>
            <person name="Tang D."/>
            <person name="Shen Q."/>
            <person name="Xue P."/>
            <person name="Zou S."/>
            <person name="Wang X."/>
            <person name="Liu X."/>
            <person name="Wang F."/>
            <person name="Yang Y."/>
            <person name="An X."/>
            <person name="Dong Z."/>
            <person name="Zhang K."/>
            <person name="Zhang X."/>
            <person name="Luo M.C."/>
            <person name="Dvorak J."/>
            <person name="Tong Y."/>
            <person name="Wang J."/>
            <person name="Yang H."/>
            <person name="Li Z."/>
            <person name="Wang D."/>
            <person name="Zhang A."/>
            <person name="Wang J."/>
        </authorList>
    </citation>
    <scope>NUCLEOTIDE SEQUENCE</scope>
    <source>
        <strain evidence="2">cv. G1812</strain>
    </source>
</reference>
<reference evidence="1" key="2">
    <citation type="submission" date="2018-03" db="EMBL/GenBank/DDBJ databases">
        <title>The Triticum urartu genome reveals the dynamic nature of wheat genome evolution.</title>
        <authorList>
            <person name="Ling H."/>
            <person name="Ma B."/>
            <person name="Shi X."/>
            <person name="Liu H."/>
            <person name="Dong L."/>
            <person name="Sun H."/>
            <person name="Cao Y."/>
            <person name="Gao Q."/>
            <person name="Zheng S."/>
            <person name="Li Y."/>
            <person name="Yu Y."/>
            <person name="Du H."/>
            <person name="Qi M."/>
            <person name="Li Y."/>
            <person name="Yu H."/>
            <person name="Cui Y."/>
            <person name="Wang N."/>
            <person name="Chen C."/>
            <person name="Wu H."/>
            <person name="Zhao Y."/>
            <person name="Zhang J."/>
            <person name="Li Y."/>
            <person name="Zhou W."/>
            <person name="Zhang B."/>
            <person name="Hu W."/>
            <person name="Eijk M."/>
            <person name="Tang J."/>
            <person name="Witsenboer H."/>
            <person name="Zhao S."/>
            <person name="Li Z."/>
            <person name="Zhang A."/>
            <person name="Wang D."/>
            <person name="Liang C."/>
        </authorList>
    </citation>
    <scope>NUCLEOTIDE SEQUENCE [LARGE SCALE GENOMIC DNA]</scope>
    <source>
        <strain evidence="1">cv. G1812</strain>
    </source>
</reference>
<dbReference type="AlphaFoldDB" id="A0A8R7JZW4"/>
<dbReference type="Gramene" id="TuG1812G0100001245.01.T01">
    <property type="protein sequence ID" value="TuG1812G0100001245.01.T01.cds283305"/>
    <property type="gene ID" value="TuG1812G0100001245.01"/>
</dbReference>
<accession>A0A8R7JZW4</accession>
<sequence>MEGTLPLCHRHWLFICSTQQSIQVVQPWIILRGRNALYVKSTPLVSFPLMIMHEILHHLLHLQVFIFDVLSTIYKVFYIVSNGKQTVISYGGNAG</sequence>
<proteinExistence type="predicted"/>
<evidence type="ECO:0000313" key="2">
    <source>
        <dbReference type="Proteomes" id="UP000015106"/>
    </source>
</evidence>
<reference evidence="1" key="3">
    <citation type="submission" date="2022-06" db="UniProtKB">
        <authorList>
            <consortium name="EnsemblPlants"/>
        </authorList>
    </citation>
    <scope>IDENTIFICATION</scope>
</reference>
<keyword evidence="2" id="KW-1185">Reference proteome</keyword>
<dbReference type="Proteomes" id="UP000015106">
    <property type="component" value="Chromosome 1"/>
</dbReference>